<gene>
    <name evidence="1" type="ORF">HGRIS_004346</name>
</gene>
<comment type="caution">
    <text evidence="1">The sequence shown here is derived from an EMBL/GenBank/DDBJ whole genome shotgun (WGS) entry which is preliminary data.</text>
</comment>
<accession>A0ABR3IPI2</accession>
<organism evidence="1 2">
    <name type="scientific">Hohenbuehelia grisea</name>
    <dbReference type="NCBI Taxonomy" id="104357"/>
    <lineage>
        <taxon>Eukaryota</taxon>
        <taxon>Fungi</taxon>
        <taxon>Dikarya</taxon>
        <taxon>Basidiomycota</taxon>
        <taxon>Agaricomycotina</taxon>
        <taxon>Agaricomycetes</taxon>
        <taxon>Agaricomycetidae</taxon>
        <taxon>Agaricales</taxon>
        <taxon>Pleurotineae</taxon>
        <taxon>Pleurotaceae</taxon>
        <taxon>Hohenbuehelia</taxon>
    </lineage>
</organism>
<dbReference type="Proteomes" id="UP001556367">
    <property type="component" value="Unassembled WGS sequence"/>
</dbReference>
<proteinExistence type="predicted"/>
<protein>
    <submittedName>
        <fullName evidence="1">Uncharacterized protein</fullName>
    </submittedName>
</protein>
<name>A0ABR3IPI2_9AGAR</name>
<evidence type="ECO:0000313" key="2">
    <source>
        <dbReference type="Proteomes" id="UP001556367"/>
    </source>
</evidence>
<evidence type="ECO:0000313" key="1">
    <source>
        <dbReference type="EMBL" id="KAL0945197.1"/>
    </source>
</evidence>
<keyword evidence="2" id="KW-1185">Reference proteome</keyword>
<dbReference type="EMBL" id="JASNQZ010000019">
    <property type="protein sequence ID" value="KAL0945197.1"/>
    <property type="molecule type" value="Genomic_DNA"/>
</dbReference>
<reference evidence="2" key="1">
    <citation type="submission" date="2024-06" db="EMBL/GenBank/DDBJ databases">
        <title>Multi-omics analyses provide insights into the biosynthesis of the anticancer antibiotic pleurotin in Hohenbuehelia grisea.</title>
        <authorList>
            <person name="Weaver J.A."/>
            <person name="Alberti F."/>
        </authorList>
    </citation>
    <scope>NUCLEOTIDE SEQUENCE [LARGE SCALE GENOMIC DNA]</scope>
    <source>
        <strain evidence="2">T-177</strain>
    </source>
</reference>
<sequence length="156" mass="17616">MRCYRNLSVTSPIKPLVFLNDPLAHGAFVRSEDLSIPNVGLHALFPGSQANFAYLQMENRLCELFSLARTQAVPSPRRQQTVAELRAEFCRLNDEKAQQWARHRAPAGTVNTGSGDGHRSIRNCPCLFVFAWLKNWFQFARLAALSITLHHIVLKS</sequence>